<proteinExistence type="predicted"/>
<accession>A0A3S9PAE6</accession>
<dbReference type="OrthoDB" id="9765926at2"/>
<dbReference type="InterPro" id="IPR013783">
    <property type="entry name" value="Ig-like_fold"/>
</dbReference>
<keyword evidence="1" id="KW-0732">Signal</keyword>
<organism evidence="2 3">
    <name type="scientific">Flammeovirga pectinis</name>
    <dbReference type="NCBI Taxonomy" id="2494373"/>
    <lineage>
        <taxon>Bacteria</taxon>
        <taxon>Pseudomonadati</taxon>
        <taxon>Bacteroidota</taxon>
        <taxon>Cytophagia</taxon>
        <taxon>Cytophagales</taxon>
        <taxon>Flammeovirgaceae</taxon>
        <taxon>Flammeovirga</taxon>
    </lineage>
</organism>
<dbReference type="NCBIfam" id="TIGR04131">
    <property type="entry name" value="Bac_Flav_CTERM"/>
    <property type="match status" value="1"/>
</dbReference>
<protein>
    <submittedName>
        <fullName evidence="2">T9SS type B sorting domain-containing protein</fullName>
    </submittedName>
</protein>
<dbReference type="PANTHER" id="PTHR44103">
    <property type="entry name" value="PROPROTEIN CONVERTASE P"/>
    <property type="match status" value="1"/>
</dbReference>
<dbReference type="InterPro" id="IPR028994">
    <property type="entry name" value="Integrin_alpha_N"/>
</dbReference>
<dbReference type="InterPro" id="IPR036116">
    <property type="entry name" value="FN3_sf"/>
</dbReference>
<dbReference type="PANTHER" id="PTHR44103:SF1">
    <property type="entry name" value="PROPROTEIN CONVERTASE P"/>
    <property type="match status" value="1"/>
</dbReference>
<dbReference type="Gene3D" id="2.130.10.130">
    <property type="entry name" value="Integrin alpha, N-terminal"/>
    <property type="match status" value="1"/>
</dbReference>
<evidence type="ECO:0000313" key="2">
    <source>
        <dbReference type="EMBL" id="AZQ65168.1"/>
    </source>
</evidence>
<keyword evidence="3" id="KW-1185">Reference proteome</keyword>
<dbReference type="AlphaFoldDB" id="A0A3S9PAE6"/>
<dbReference type="CDD" id="cd00063">
    <property type="entry name" value="FN3"/>
    <property type="match status" value="1"/>
</dbReference>
<dbReference type="InterPro" id="IPR003961">
    <property type="entry name" value="FN3_dom"/>
</dbReference>
<dbReference type="SUPFAM" id="SSF49265">
    <property type="entry name" value="Fibronectin type III"/>
    <property type="match status" value="1"/>
</dbReference>
<dbReference type="Proteomes" id="UP000267268">
    <property type="component" value="Chromosome 2"/>
</dbReference>
<dbReference type="KEGG" id="fll:EI427_23430"/>
<dbReference type="RefSeq" id="WP_126619620.1">
    <property type="nucleotide sequence ID" value="NZ_CP034563.1"/>
</dbReference>
<gene>
    <name evidence="2" type="ORF">EI427_23430</name>
</gene>
<dbReference type="InterPro" id="IPR013517">
    <property type="entry name" value="FG-GAP"/>
</dbReference>
<name>A0A3S9PAE6_9BACT</name>
<dbReference type="Gene3D" id="2.60.40.10">
    <property type="entry name" value="Immunoglobulins"/>
    <property type="match status" value="1"/>
</dbReference>
<evidence type="ECO:0000256" key="1">
    <source>
        <dbReference type="ARBA" id="ARBA00022729"/>
    </source>
</evidence>
<dbReference type="SUPFAM" id="SSF69318">
    <property type="entry name" value="Integrin alpha N-terminal domain"/>
    <property type="match status" value="1"/>
</dbReference>
<evidence type="ECO:0000313" key="3">
    <source>
        <dbReference type="Proteomes" id="UP000267268"/>
    </source>
</evidence>
<dbReference type="Pfam" id="PF13585">
    <property type="entry name" value="CHU_C"/>
    <property type="match status" value="1"/>
</dbReference>
<dbReference type="InterPro" id="IPR026341">
    <property type="entry name" value="T9SS_type_B"/>
</dbReference>
<dbReference type="Pfam" id="PF13517">
    <property type="entry name" value="FG-GAP_3"/>
    <property type="match status" value="1"/>
</dbReference>
<reference evidence="2 3" key="1">
    <citation type="submission" date="2018-12" db="EMBL/GenBank/DDBJ databases">
        <title>Flammeovirga pectinis sp. nov., isolated from the gut of the Korean scallop, Patinopecten yessoensis.</title>
        <authorList>
            <person name="Bae J.-W."/>
            <person name="Jeong Y.-S."/>
            <person name="Kang W."/>
        </authorList>
    </citation>
    <scope>NUCLEOTIDE SEQUENCE [LARGE SCALE GENOMIC DNA]</scope>
    <source>
        <strain evidence="2 3">L12M1</strain>
    </source>
</reference>
<dbReference type="EMBL" id="CP034563">
    <property type="protein sequence ID" value="AZQ65168.1"/>
    <property type="molecule type" value="Genomic_DNA"/>
</dbReference>
<sequence>MRLNKLFILTILLSIIGYQSNAQGFEEINFPELPLIRNSEIISLDIDNDGLLDLILAGQDENDNWVISIRKFDGMNWLNWSNGIIPVQSPSISTGDLNKDGLVDIIISGETEIGQGVVHAYLNLGNGHWRATVSLLPQISNSTSVIADIYHTGNEGVLLTGDVGDSTYISYWEFDENDNWKDKKIGLPSFKDGVIEVFDANNDGYLDVFLGGTNNYGTYFSQLYLNFGANQWEPAITSFLYGSSLIVKKADLNADGRTDLIFSFFGSGGISTAKAYLNLETGWQEQTWGLPQLAGGDIVTADFNNDNLVDIVISGVNSAGIKEIKVMYNAGTQFTNSGIGLTEIYNGSIEVLDWNNDQRLDLIVSGETYTGTRTITYLNKHFSVPQTVISPNNLTVETIMNSVTLSWDTVPDSKGYRIGLGRDTNDYSMLLIQADVNNNVNQKNTYLHQNKYKLDSLEEGMYYWTIYAIGNNNQYSSLSPEQTFIICDKPNLGADISVCAGIDFSLSEGLESDIVTWSLLDGTIISNEKELTTSFTETTAVEVAVEKTLGCTVKDTITINILPLPEINLLDQNICYLEQTQLQIPGDWQEVNWYEEGNITPIKENEWFLVVDVLETKTYVAEIINHNGCIGYDTVTIEMLPLPEFNLGADLSICEGNEFRVEIETLHDIATIEWYSEFSGLLPEETSTEYSATVFNDEKIWAVVTNINGCVFSDTLIFNKLALPEFNLGGNKAICFKEEFEFNIGTENDKVEWFSKNLGALNEGNIYIHKAVEEDSLWCKVTNQLGCSWADTIAINILQLPEINLPSKYEICFNQTGILTVDGDWKEVNWYVLNGDKLIEEPNPTFSFIATESQEIVAEVYSWEGCVAFDTVAIEVFELPIAKAGIDHSICTSSEVVIGENTNSNFTYSWSPALGLNSTSIAQPMASPQSTTTYFLTVTSEKGCVSIQDSVTVSVNEFYAVNAGNDQEICIGEGVEIGGYPVIDGGEHDYNFSWKPKVGLDNATSAHPFASPTTTQEYIVTASLGDCISYQDTVIVTVNPLPEIIISNDIAIGYKGEITLSASGGKYYLWYPDYNIDQPNIATPTVNPEVTTTYTVEVMTDKGCTDTKEVTVYVGNEVFVPNLFTPNNDGNNDTFLVYGKGINTLSIKVTDQKGKVVYFSNTKEDIMEKGWDGKNGTIDLPNGTYYWKIQGEYEDGSEVSFKGGNTGTINLLR</sequence>